<organism evidence="13 14">
    <name type="scientific">Catonella morbi ATCC 51271</name>
    <dbReference type="NCBI Taxonomy" id="592026"/>
    <lineage>
        <taxon>Bacteria</taxon>
        <taxon>Bacillati</taxon>
        <taxon>Bacillota</taxon>
        <taxon>Clostridia</taxon>
        <taxon>Lachnospirales</taxon>
        <taxon>Lachnospiraceae</taxon>
        <taxon>Catonella</taxon>
    </lineage>
</organism>
<keyword evidence="9" id="KW-0902">Two-component regulatory system</keyword>
<evidence type="ECO:0000256" key="6">
    <source>
        <dbReference type="ARBA" id="ARBA00022692"/>
    </source>
</evidence>
<accession>V2Y6B2</accession>
<gene>
    <name evidence="13" type="ORF">GCWU0000282_000207</name>
</gene>
<dbReference type="Proteomes" id="UP000018227">
    <property type="component" value="Unassembled WGS sequence"/>
</dbReference>
<dbReference type="RefSeq" id="WP_023353111.1">
    <property type="nucleotide sequence ID" value="NZ_KI535366.1"/>
</dbReference>
<evidence type="ECO:0000256" key="10">
    <source>
        <dbReference type="ARBA" id="ARBA00023136"/>
    </source>
</evidence>
<dbReference type="InterPro" id="IPR036890">
    <property type="entry name" value="HATPase_C_sf"/>
</dbReference>
<keyword evidence="4" id="KW-1003">Cell membrane</keyword>
<feature type="transmembrane region" description="Helical" evidence="11">
    <location>
        <begin position="42"/>
        <end position="62"/>
    </location>
</feature>
<dbReference type="PANTHER" id="PTHR45453:SF2">
    <property type="entry name" value="HISTIDINE KINASE"/>
    <property type="match status" value="1"/>
</dbReference>
<dbReference type="GO" id="GO:0005886">
    <property type="term" value="C:plasma membrane"/>
    <property type="evidence" value="ECO:0007669"/>
    <property type="project" value="UniProtKB-SubCell"/>
</dbReference>
<dbReference type="EC" id="2.7.13.3" evidence="3"/>
<evidence type="ECO:0000256" key="4">
    <source>
        <dbReference type="ARBA" id="ARBA00022475"/>
    </source>
</evidence>
<dbReference type="SUPFAM" id="SSF55874">
    <property type="entry name" value="ATPase domain of HSP90 chaperone/DNA topoisomerase II/histidine kinase"/>
    <property type="match status" value="1"/>
</dbReference>
<evidence type="ECO:0000256" key="3">
    <source>
        <dbReference type="ARBA" id="ARBA00012438"/>
    </source>
</evidence>
<dbReference type="InterPro" id="IPR050351">
    <property type="entry name" value="BphY/WalK/GraS-like"/>
</dbReference>
<name>V2Y6B2_9FIRM</name>
<evidence type="ECO:0000256" key="8">
    <source>
        <dbReference type="ARBA" id="ARBA00022989"/>
    </source>
</evidence>
<evidence type="ECO:0000256" key="7">
    <source>
        <dbReference type="ARBA" id="ARBA00022777"/>
    </source>
</evidence>
<comment type="caution">
    <text evidence="13">The sequence shown here is derived from an EMBL/GenBank/DDBJ whole genome shotgun (WGS) entry which is preliminary data.</text>
</comment>
<keyword evidence="6 11" id="KW-0812">Transmembrane</keyword>
<dbReference type="InterPro" id="IPR003594">
    <property type="entry name" value="HATPase_dom"/>
</dbReference>
<dbReference type="InterPro" id="IPR005467">
    <property type="entry name" value="His_kinase_dom"/>
</dbReference>
<proteinExistence type="predicted"/>
<dbReference type="GO" id="GO:0016036">
    <property type="term" value="P:cellular response to phosphate starvation"/>
    <property type="evidence" value="ECO:0007669"/>
    <property type="project" value="TreeGrafter"/>
</dbReference>
<comment type="subcellular location">
    <subcellularLocation>
        <location evidence="2">Cell membrane</location>
        <topology evidence="2">Multi-pass membrane protein</topology>
    </subcellularLocation>
</comment>
<dbReference type="OrthoDB" id="9780487at2"/>
<dbReference type="STRING" id="592026.GCWU0000282_000207"/>
<feature type="domain" description="Histidine kinase" evidence="12">
    <location>
        <begin position="99"/>
        <end position="301"/>
    </location>
</feature>
<dbReference type="HOGENOM" id="CLU_000445_13_0_9"/>
<evidence type="ECO:0000256" key="11">
    <source>
        <dbReference type="SAM" id="Phobius"/>
    </source>
</evidence>
<comment type="catalytic activity">
    <reaction evidence="1">
        <text>ATP + protein L-histidine = ADP + protein N-phospho-L-histidine.</text>
        <dbReference type="EC" id="2.7.13.3"/>
    </reaction>
</comment>
<dbReference type="EMBL" id="ACIL03000003">
    <property type="protein sequence ID" value="ESL04493.1"/>
    <property type="molecule type" value="Genomic_DNA"/>
</dbReference>
<dbReference type="eggNOG" id="COG2205">
    <property type="taxonomic scope" value="Bacteria"/>
</dbReference>
<dbReference type="PANTHER" id="PTHR45453">
    <property type="entry name" value="PHOSPHATE REGULON SENSOR PROTEIN PHOR"/>
    <property type="match status" value="1"/>
</dbReference>
<dbReference type="PROSITE" id="PS50109">
    <property type="entry name" value="HIS_KIN"/>
    <property type="match status" value="1"/>
</dbReference>
<dbReference type="GO" id="GO:0004721">
    <property type="term" value="F:phosphoprotein phosphatase activity"/>
    <property type="evidence" value="ECO:0007669"/>
    <property type="project" value="TreeGrafter"/>
</dbReference>
<protein>
    <recommendedName>
        <fullName evidence="3">histidine kinase</fullName>
        <ecNumber evidence="3">2.7.13.3</ecNumber>
    </recommendedName>
</protein>
<sequence length="302" mass="34809">MINTIKKFILTKLPEFIIFFALILLFRLIFALGSLELSFYKIGFEIAVFGFVIYLIIAFFSYKEELSIKAENERLLEENKRLHMSIISGRRELKDYFSLWVHQVKTPITAAKLILDNNVDDRETKVKAQIMYIEQYCDMAINYLKLMNTETDMDIAELNLDEIIKSILKKYSTIFILNRITLNYEPILETVVSDAMWLSIMIEQFVSNALKYTKKGSVTISYDKENSVLYIRDTGMGIRSEDIPKIFDRGYSGLNGRMNEKSSGLGLFLAKEIGKRLSVEITVNSEVGKGSEFGLHFNLSKL</sequence>
<evidence type="ECO:0000256" key="2">
    <source>
        <dbReference type="ARBA" id="ARBA00004651"/>
    </source>
</evidence>
<keyword evidence="5" id="KW-0808">Transferase</keyword>
<evidence type="ECO:0000313" key="14">
    <source>
        <dbReference type="Proteomes" id="UP000018227"/>
    </source>
</evidence>
<keyword evidence="14" id="KW-1185">Reference proteome</keyword>
<dbReference type="GO" id="GO:0000155">
    <property type="term" value="F:phosphorelay sensor kinase activity"/>
    <property type="evidence" value="ECO:0007669"/>
    <property type="project" value="TreeGrafter"/>
</dbReference>
<evidence type="ECO:0000259" key="12">
    <source>
        <dbReference type="PROSITE" id="PS50109"/>
    </source>
</evidence>
<dbReference type="AlphaFoldDB" id="V2Y6B2"/>
<feature type="transmembrane region" description="Helical" evidence="11">
    <location>
        <begin position="16"/>
        <end position="35"/>
    </location>
</feature>
<evidence type="ECO:0000313" key="13">
    <source>
        <dbReference type="EMBL" id="ESL04493.1"/>
    </source>
</evidence>
<dbReference type="Pfam" id="PF02518">
    <property type="entry name" value="HATPase_c"/>
    <property type="match status" value="1"/>
</dbReference>
<evidence type="ECO:0000256" key="5">
    <source>
        <dbReference type="ARBA" id="ARBA00022679"/>
    </source>
</evidence>
<keyword evidence="10 11" id="KW-0472">Membrane</keyword>
<evidence type="ECO:0000256" key="9">
    <source>
        <dbReference type="ARBA" id="ARBA00023012"/>
    </source>
</evidence>
<evidence type="ECO:0000256" key="1">
    <source>
        <dbReference type="ARBA" id="ARBA00000085"/>
    </source>
</evidence>
<reference evidence="13 14" key="1">
    <citation type="submission" date="2013-06" db="EMBL/GenBank/DDBJ databases">
        <authorList>
            <person name="Weinstock G."/>
            <person name="Sodergren E."/>
            <person name="Clifton S."/>
            <person name="Fulton L."/>
            <person name="Fulton B."/>
            <person name="Courtney L."/>
            <person name="Fronick C."/>
            <person name="Harrison M."/>
            <person name="Strong C."/>
            <person name="Farmer C."/>
            <person name="Delahaunty K."/>
            <person name="Markovic C."/>
            <person name="Hall O."/>
            <person name="Minx P."/>
            <person name="Tomlinson C."/>
            <person name="Mitreva M."/>
            <person name="Nelson J."/>
            <person name="Hou S."/>
            <person name="Wollam A."/>
            <person name="Pepin K.H."/>
            <person name="Johnson M."/>
            <person name="Bhonagiri V."/>
            <person name="Nash W.E."/>
            <person name="Warren W."/>
            <person name="Chinwalla A."/>
            <person name="Mardis E.R."/>
            <person name="Wilson R.K."/>
        </authorList>
    </citation>
    <scope>NUCLEOTIDE SEQUENCE [LARGE SCALE GENOMIC DNA]</scope>
    <source>
        <strain evidence="13 14">ATCC 51271</strain>
    </source>
</reference>
<keyword evidence="7 13" id="KW-0418">Kinase</keyword>
<keyword evidence="8 11" id="KW-1133">Transmembrane helix</keyword>
<dbReference type="Gene3D" id="3.30.565.10">
    <property type="entry name" value="Histidine kinase-like ATPase, C-terminal domain"/>
    <property type="match status" value="1"/>
</dbReference>
<dbReference type="SMART" id="SM00387">
    <property type="entry name" value="HATPase_c"/>
    <property type="match status" value="1"/>
</dbReference>